<dbReference type="Pfam" id="PF00884">
    <property type="entry name" value="Sulfatase"/>
    <property type="match status" value="1"/>
</dbReference>
<evidence type="ECO:0000259" key="1">
    <source>
        <dbReference type="Pfam" id="PF00884"/>
    </source>
</evidence>
<dbReference type="InterPro" id="IPR052701">
    <property type="entry name" value="GAG_Ulvan_Degrading_Sulfatases"/>
</dbReference>
<protein>
    <submittedName>
        <fullName evidence="2">Sulfatase-like hydrolase/transferase</fullName>
    </submittedName>
</protein>
<gene>
    <name evidence="2" type="ORF">PQO03_13605</name>
</gene>
<keyword evidence="3" id="KW-1185">Reference proteome</keyword>
<sequence>MHEKWRKVYPQFDHVIAKYGAPKGEPCPPVQNPVAGFAGMMENFDNQIGALFAMLDELGIDKNTIIMFSSDNGAHREGGHKPDFWNSNGPLRGIKRDLYEGGIRTPFMVRWPEKIAKGSKSAHISAFWDILPTMAEITGQAIPQQSDGISLLPTLLAKGKQQEHKYLYHEFIEAGMRSRSFTKRSLRCGDWKAVQVKDKKTGSFKHMELYNLKNDLGESKNLAKQYPELLSKLEGYMKEAHIPLNNKK</sequence>
<dbReference type="Proteomes" id="UP001214250">
    <property type="component" value="Chromosome 2"/>
</dbReference>
<dbReference type="InterPro" id="IPR000917">
    <property type="entry name" value="Sulfatase_N"/>
</dbReference>
<evidence type="ECO:0000313" key="2">
    <source>
        <dbReference type="EMBL" id="WDE98871.1"/>
    </source>
</evidence>
<name>A0ABY7VX88_9BACT</name>
<dbReference type="PANTHER" id="PTHR43751">
    <property type="entry name" value="SULFATASE"/>
    <property type="match status" value="1"/>
</dbReference>
<dbReference type="Gene3D" id="3.30.1120.10">
    <property type="match status" value="1"/>
</dbReference>
<dbReference type="PANTHER" id="PTHR43751:SF3">
    <property type="entry name" value="SULFATASE N-TERMINAL DOMAIN-CONTAINING PROTEIN"/>
    <property type="match status" value="1"/>
</dbReference>
<accession>A0ABY7VX88</accession>
<reference evidence="2 3" key="1">
    <citation type="submission" date="2023-02" db="EMBL/GenBank/DDBJ databases">
        <title>Genome sequence of Lentisphaera profundi SAORIC-696.</title>
        <authorList>
            <person name="Kim e."/>
            <person name="Cho J.-C."/>
            <person name="Choi A."/>
            <person name="Kang I."/>
        </authorList>
    </citation>
    <scope>NUCLEOTIDE SEQUENCE [LARGE SCALE GENOMIC DNA]</scope>
    <source>
        <strain evidence="2 3">SAORIC-696</strain>
    </source>
</reference>
<dbReference type="SUPFAM" id="SSF53649">
    <property type="entry name" value="Alkaline phosphatase-like"/>
    <property type="match status" value="1"/>
</dbReference>
<feature type="domain" description="Sulfatase N-terminal" evidence="1">
    <location>
        <begin position="32"/>
        <end position="139"/>
    </location>
</feature>
<proteinExistence type="predicted"/>
<dbReference type="InterPro" id="IPR017850">
    <property type="entry name" value="Alkaline_phosphatase_core_sf"/>
</dbReference>
<organism evidence="2 3">
    <name type="scientific">Lentisphaera profundi</name>
    <dbReference type="NCBI Taxonomy" id="1658616"/>
    <lineage>
        <taxon>Bacteria</taxon>
        <taxon>Pseudomonadati</taxon>
        <taxon>Lentisphaerota</taxon>
        <taxon>Lentisphaeria</taxon>
        <taxon>Lentisphaerales</taxon>
        <taxon>Lentisphaeraceae</taxon>
        <taxon>Lentisphaera</taxon>
    </lineage>
</organism>
<dbReference type="EMBL" id="CP117812">
    <property type="protein sequence ID" value="WDE98871.1"/>
    <property type="molecule type" value="Genomic_DNA"/>
</dbReference>
<evidence type="ECO:0000313" key="3">
    <source>
        <dbReference type="Proteomes" id="UP001214250"/>
    </source>
</evidence>
<dbReference type="Gene3D" id="3.40.720.10">
    <property type="entry name" value="Alkaline Phosphatase, subunit A"/>
    <property type="match status" value="1"/>
</dbReference>